<proteinExistence type="predicted"/>
<evidence type="ECO:0000256" key="1">
    <source>
        <dbReference type="SAM" id="MobiDB-lite"/>
    </source>
</evidence>
<evidence type="ECO:0000313" key="3">
    <source>
        <dbReference type="Proteomes" id="UP001341840"/>
    </source>
</evidence>
<sequence length="248" mass="28241">MRMTCIFSQNAHPHQKDRIALHLATTIGEMPLPFPTTILPEPWANWALEKPAPISPRPGHTSSSMATEDIHAIVYPNEKISQSFEGVMFSCEDPVWVLISTQTCLQELKSLILMNLDEVKRKEVTRILYRMPVAMANSFVYRKMPLRTNQNVSMMFSYHCGIASVFAIEFYVQIQDVGGSSSSSNHVESGRGTSISYDQHKHDNEEREEVDKEYMDEDETNVKPMIDDHGFDKGYSIDSLEDIGMIEF</sequence>
<feature type="region of interest" description="Disordered" evidence="1">
    <location>
        <begin position="180"/>
        <end position="215"/>
    </location>
</feature>
<feature type="compositionally biased region" description="Basic and acidic residues" evidence="1">
    <location>
        <begin position="198"/>
        <end position="213"/>
    </location>
</feature>
<reference evidence="2 3" key="1">
    <citation type="journal article" date="2023" name="Plants (Basel)">
        <title>Bridging the Gap: Combining Genomics and Transcriptomics Approaches to Understand Stylosanthes scabra, an Orphan Legume from the Brazilian Caatinga.</title>
        <authorList>
            <person name="Ferreira-Neto J.R.C."/>
            <person name="da Silva M.D."/>
            <person name="Binneck E."/>
            <person name="de Melo N.F."/>
            <person name="da Silva R.H."/>
            <person name="de Melo A.L.T.M."/>
            <person name="Pandolfi V."/>
            <person name="Bustamante F.O."/>
            <person name="Brasileiro-Vidal A.C."/>
            <person name="Benko-Iseppon A.M."/>
        </authorList>
    </citation>
    <scope>NUCLEOTIDE SEQUENCE [LARGE SCALE GENOMIC DNA]</scope>
    <source>
        <tissue evidence="2">Leaves</tissue>
    </source>
</reference>
<comment type="caution">
    <text evidence="2">The sequence shown here is derived from an EMBL/GenBank/DDBJ whole genome shotgun (WGS) entry which is preliminary data.</text>
</comment>
<protein>
    <submittedName>
        <fullName evidence="2">Uncharacterized protein</fullName>
    </submittedName>
</protein>
<evidence type="ECO:0000313" key="2">
    <source>
        <dbReference type="EMBL" id="MED6218280.1"/>
    </source>
</evidence>
<accession>A0ABU6Z7N1</accession>
<dbReference type="Proteomes" id="UP001341840">
    <property type="component" value="Unassembled WGS sequence"/>
</dbReference>
<gene>
    <name evidence="2" type="ORF">PIB30_025371</name>
</gene>
<name>A0ABU6Z7N1_9FABA</name>
<dbReference type="EMBL" id="JASCZI010271953">
    <property type="protein sequence ID" value="MED6218280.1"/>
    <property type="molecule type" value="Genomic_DNA"/>
</dbReference>
<organism evidence="2 3">
    <name type="scientific">Stylosanthes scabra</name>
    <dbReference type="NCBI Taxonomy" id="79078"/>
    <lineage>
        <taxon>Eukaryota</taxon>
        <taxon>Viridiplantae</taxon>
        <taxon>Streptophyta</taxon>
        <taxon>Embryophyta</taxon>
        <taxon>Tracheophyta</taxon>
        <taxon>Spermatophyta</taxon>
        <taxon>Magnoliopsida</taxon>
        <taxon>eudicotyledons</taxon>
        <taxon>Gunneridae</taxon>
        <taxon>Pentapetalae</taxon>
        <taxon>rosids</taxon>
        <taxon>fabids</taxon>
        <taxon>Fabales</taxon>
        <taxon>Fabaceae</taxon>
        <taxon>Papilionoideae</taxon>
        <taxon>50 kb inversion clade</taxon>
        <taxon>dalbergioids sensu lato</taxon>
        <taxon>Dalbergieae</taxon>
        <taxon>Pterocarpus clade</taxon>
        <taxon>Stylosanthes</taxon>
    </lineage>
</organism>
<keyword evidence="3" id="KW-1185">Reference proteome</keyword>
<feature type="compositionally biased region" description="Polar residues" evidence="1">
    <location>
        <begin position="185"/>
        <end position="197"/>
    </location>
</feature>